<keyword evidence="1" id="KW-0812">Transmembrane</keyword>
<evidence type="ECO:0000256" key="1">
    <source>
        <dbReference type="SAM" id="Phobius"/>
    </source>
</evidence>
<dbReference type="EMBL" id="KQ417506">
    <property type="protein sequence ID" value="KOF91576.1"/>
    <property type="molecule type" value="Genomic_DNA"/>
</dbReference>
<protein>
    <submittedName>
        <fullName evidence="2">Uncharacterized protein</fullName>
    </submittedName>
</protein>
<organism evidence="2">
    <name type="scientific">Octopus bimaculoides</name>
    <name type="common">California two-spotted octopus</name>
    <dbReference type="NCBI Taxonomy" id="37653"/>
    <lineage>
        <taxon>Eukaryota</taxon>
        <taxon>Metazoa</taxon>
        <taxon>Spiralia</taxon>
        <taxon>Lophotrochozoa</taxon>
        <taxon>Mollusca</taxon>
        <taxon>Cephalopoda</taxon>
        <taxon>Coleoidea</taxon>
        <taxon>Octopodiformes</taxon>
        <taxon>Octopoda</taxon>
        <taxon>Incirrata</taxon>
        <taxon>Octopodidae</taxon>
        <taxon>Octopus</taxon>
    </lineage>
</organism>
<dbReference type="AlphaFoldDB" id="A0A0L8HQR7"/>
<gene>
    <name evidence="2" type="ORF">OCBIM_22008497mg</name>
</gene>
<feature type="transmembrane region" description="Helical" evidence="1">
    <location>
        <begin position="50"/>
        <end position="67"/>
    </location>
</feature>
<keyword evidence="1" id="KW-0472">Membrane</keyword>
<evidence type="ECO:0000313" key="2">
    <source>
        <dbReference type="EMBL" id="KOF91576.1"/>
    </source>
</evidence>
<sequence length="68" mass="8280">MMVSTSIYYFAVYKSINANVYELKILLSLYIFFTCFLMQEKKNNHNKWYSAARELGSLSIYIYFWFFD</sequence>
<proteinExistence type="predicted"/>
<name>A0A0L8HQR7_OCTBM</name>
<accession>A0A0L8HQR7</accession>
<keyword evidence="1" id="KW-1133">Transmembrane helix</keyword>
<feature type="transmembrane region" description="Helical" evidence="1">
    <location>
        <begin position="20"/>
        <end position="38"/>
    </location>
</feature>
<reference evidence="2" key="1">
    <citation type="submission" date="2015-07" db="EMBL/GenBank/DDBJ databases">
        <title>MeaNS - Measles Nucleotide Surveillance Program.</title>
        <authorList>
            <person name="Tran T."/>
            <person name="Druce J."/>
        </authorList>
    </citation>
    <scope>NUCLEOTIDE SEQUENCE</scope>
    <source>
        <strain evidence="2">UCB-OBI-ISO-001</strain>
        <tissue evidence="2">Gonad</tissue>
    </source>
</reference>